<organism evidence="1 2">
    <name type="scientific">Lingula anatina</name>
    <name type="common">Brachiopod</name>
    <name type="synonym">Lingula unguis</name>
    <dbReference type="NCBI Taxonomy" id="7574"/>
    <lineage>
        <taxon>Eukaryota</taxon>
        <taxon>Metazoa</taxon>
        <taxon>Spiralia</taxon>
        <taxon>Lophotrochozoa</taxon>
        <taxon>Brachiopoda</taxon>
        <taxon>Linguliformea</taxon>
        <taxon>Lingulata</taxon>
        <taxon>Lingulida</taxon>
        <taxon>Linguloidea</taxon>
        <taxon>Lingulidae</taxon>
        <taxon>Lingula</taxon>
    </lineage>
</organism>
<sequence length="129" mass="14968">MKPIDVRLDEIGPGMQDGDEILVEVLPGMCRSKHKLKIRFALGPHVTWWKGLVLRRKDQSGYRTIAELQDDQRPIEVEIDHVELYESDLLFSKAKLFGVHTDMYRLTDAEVVLKGGNQYNFTWIRDKAK</sequence>
<dbReference type="AlphaFoldDB" id="A0A1S3IRM4"/>
<name>A0A1S3IRM4_LINAN</name>
<gene>
    <name evidence="2" type="primary">LOC106166763</name>
</gene>
<evidence type="ECO:0000313" key="1">
    <source>
        <dbReference type="Proteomes" id="UP000085678"/>
    </source>
</evidence>
<protein>
    <submittedName>
        <fullName evidence="2">Uncharacterized protein LOC106166763 isoform X1</fullName>
    </submittedName>
</protein>
<accession>A0A1S3IRM4</accession>
<dbReference type="RefSeq" id="XP_013400865.1">
    <property type="nucleotide sequence ID" value="XM_013545411.1"/>
</dbReference>
<dbReference type="GeneID" id="106166763"/>
<dbReference type="KEGG" id="lak:106166763"/>
<dbReference type="InParanoid" id="A0A1S3IRM4"/>
<evidence type="ECO:0000313" key="2">
    <source>
        <dbReference type="RefSeq" id="XP_013400865.1"/>
    </source>
</evidence>
<proteinExistence type="predicted"/>
<keyword evidence="1" id="KW-1185">Reference proteome</keyword>
<reference evidence="2" key="1">
    <citation type="submission" date="2025-08" db="UniProtKB">
        <authorList>
            <consortium name="RefSeq"/>
        </authorList>
    </citation>
    <scope>IDENTIFICATION</scope>
    <source>
        <tissue evidence="2">Gonads</tissue>
    </source>
</reference>
<dbReference type="Proteomes" id="UP000085678">
    <property type="component" value="Unplaced"/>
</dbReference>